<dbReference type="EMBL" id="CP017599">
    <property type="protein sequence ID" value="AOX00621.1"/>
    <property type="molecule type" value="Genomic_DNA"/>
</dbReference>
<dbReference type="CDD" id="cd06260">
    <property type="entry name" value="DUF820-like"/>
    <property type="match status" value="1"/>
</dbReference>
<evidence type="ECO:0000259" key="1">
    <source>
        <dbReference type="Pfam" id="PF05685"/>
    </source>
</evidence>
<dbReference type="PANTHER" id="PTHR36558:SF1">
    <property type="entry name" value="RESTRICTION ENDONUCLEASE DOMAIN-CONTAINING PROTEIN-RELATED"/>
    <property type="match status" value="1"/>
</dbReference>
<evidence type="ECO:0000313" key="3">
    <source>
        <dbReference type="Proteomes" id="UP000177870"/>
    </source>
</evidence>
<sequence>MVASYHREYMTPEAYLDWEEKQELNYEYIDGEVYAMTGGTIPHGTIALNLATALKSHLGGGSCRPFIFSVKVGVSEKGPFHYPDVMVTCDQRDSNALKVIYHPCLIAEVLSPSTEAFDRGRKFANYRRIKTLEEYLLIDTQQITIECFRRNPQGKWELNPYTEGEEIHLTSIDFSCPISLIYENVTV</sequence>
<dbReference type="RefSeq" id="WP_070393074.1">
    <property type="nucleotide sequence ID" value="NZ_CP017599.1"/>
</dbReference>
<dbReference type="AlphaFoldDB" id="A0A1D8TSI1"/>
<dbReference type="SUPFAM" id="SSF52980">
    <property type="entry name" value="Restriction endonuclease-like"/>
    <property type="match status" value="1"/>
</dbReference>
<dbReference type="InterPro" id="IPR012296">
    <property type="entry name" value="Nuclease_put_TT1808"/>
</dbReference>
<proteinExistence type="predicted"/>
<accession>A0A1D8TSI1</accession>
<feature type="domain" description="Putative restriction endonuclease" evidence="1">
    <location>
        <begin position="13"/>
        <end position="169"/>
    </location>
</feature>
<organism evidence="2 3">
    <name type="scientific">Moorena producens PAL-8-15-08-1</name>
    <dbReference type="NCBI Taxonomy" id="1458985"/>
    <lineage>
        <taxon>Bacteria</taxon>
        <taxon>Bacillati</taxon>
        <taxon>Cyanobacteriota</taxon>
        <taxon>Cyanophyceae</taxon>
        <taxon>Coleofasciculales</taxon>
        <taxon>Coleofasciculaceae</taxon>
        <taxon>Moorena</taxon>
    </lineage>
</organism>
<dbReference type="InterPro" id="IPR008538">
    <property type="entry name" value="Uma2"/>
</dbReference>
<dbReference type="PANTHER" id="PTHR36558">
    <property type="entry name" value="GLR1098 PROTEIN"/>
    <property type="match status" value="1"/>
</dbReference>
<dbReference type="STRING" id="1458985.BJP34_15260"/>
<name>A0A1D8TSI1_9CYAN</name>
<reference evidence="3" key="1">
    <citation type="submission" date="2016-10" db="EMBL/GenBank/DDBJ databases">
        <title>Comparative genomics uncovers the prolific and rare metabolic potential of the cyanobacterial genus Moorea.</title>
        <authorList>
            <person name="Leao T."/>
            <person name="Castelao G."/>
            <person name="Korobeynikov A."/>
            <person name="Monroe E.A."/>
            <person name="Podell S."/>
            <person name="Glukhov E."/>
            <person name="Allen E."/>
            <person name="Gerwick W.H."/>
            <person name="Gerwick L."/>
        </authorList>
    </citation>
    <scope>NUCLEOTIDE SEQUENCE [LARGE SCALE GENOMIC DNA]</scope>
    <source>
        <strain evidence="3">PAL-8-15-08-1</strain>
    </source>
</reference>
<evidence type="ECO:0000313" key="2">
    <source>
        <dbReference type="EMBL" id="AOX00621.1"/>
    </source>
</evidence>
<dbReference type="OrthoDB" id="422510at2"/>
<protein>
    <recommendedName>
        <fullName evidence="1">Putative restriction endonuclease domain-containing protein</fullName>
    </recommendedName>
</protein>
<gene>
    <name evidence="2" type="ORF">BJP34_15260</name>
</gene>
<dbReference type="Pfam" id="PF05685">
    <property type="entry name" value="Uma2"/>
    <property type="match status" value="1"/>
</dbReference>
<dbReference type="Proteomes" id="UP000177870">
    <property type="component" value="Chromosome"/>
</dbReference>
<dbReference type="InterPro" id="IPR011335">
    <property type="entry name" value="Restrct_endonuc-II-like"/>
</dbReference>
<dbReference type="KEGG" id="mpro:BJP34_15260"/>
<dbReference type="Gene3D" id="3.90.1570.10">
    <property type="entry name" value="tt1808, chain A"/>
    <property type="match status" value="1"/>
</dbReference>